<keyword evidence="6" id="KW-1185">Reference proteome</keyword>
<protein>
    <submittedName>
        <fullName evidence="5">CheY-like superfamily</fullName>
    </submittedName>
</protein>
<dbReference type="EMBL" id="JBFXLS010000083">
    <property type="protein sequence ID" value="KAL2818515.1"/>
    <property type="molecule type" value="Genomic_DNA"/>
</dbReference>
<keyword evidence="1 3" id="KW-0597">Phosphoprotein</keyword>
<evidence type="ECO:0000313" key="5">
    <source>
        <dbReference type="EMBL" id="KAL2818515.1"/>
    </source>
</evidence>
<evidence type="ECO:0000256" key="1">
    <source>
        <dbReference type="ARBA" id="ARBA00022553"/>
    </source>
</evidence>
<dbReference type="PANTHER" id="PTHR45339:SF1">
    <property type="entry name" value="HYBRID SIGNAL TRANSDUCTION HISTIDINE KINASE J"/>
    <property type="match status" value="1"/>
</dbReference>
<dbReference type="InterPro" id="IPR011006">
    <property type="entry name" value="CheY-like_superfamily"/>
</dbReference>
<dbReference type="Proteomes" id="UP001610335">
    <property type="component" value="Unassembled WGS sequence"/>
</dbReference>
<name>A0ABR4HSR9_9EURO</name>
<feature type="modified residue" description="4-aspartylphosphate" evidence="3">
    <location>
        <position position="56"/>
    </location>
</feature>
<comment type="caution">
    <text evidence="5">The sequence shown here is derived from an EMBL/GenBank/DDBJ whole genome shotgun (WGS) entry which is preliminary data.</text>
</comment>
<organism evidence="5 6">
    <name type="scientific">Aspergillus cavernicola</name>
    <dbReference type="NCBI Taxonomy" id="176166"/>
    <lineage>
        <taxon>Eukaryota</taxon>
        <taxon>Fungi</taxon>
        <taxon>Dikarya</taxon>
        <taxon>Ascomycota</taxon>
        <taxon>Pezizomycotina</taxon>
        <taxon>Eurotiomycetes</taxon>
        <taxon>Eurotiomycetidae</taxon>
        <taxon>Eurotiales</taxon>
        <taxon>Aspergillaceae</taxon>
        <taxon>Aspergillus</taxon>
        <taxon>Aspergillus subgen. Nidulantes</taxon>
    </lineage>
</organism>
<reference evidence="5 6" key="1">
    <citation type="submission" date="2024-07" db="EMBL/GenBank/DDBJ databases">
        <title>Section-level genome sequencing and comparative genomics of Aspergillus sections Usti and Cavernicolus.</title>
        <authorList>
            <consortium name="Lawrence Berkeley National Laboratory"/>
            <person name="Nybo J.L."/>
            <person name="Vesth T.C."/>
            <person name="Theobald S."/>
            <person name="Frisvad J.C."/>
            <person name="Larsen T.O."/>
            <person name="Kjaerboelling I."/>
            <person name="Rothschild-Mancinelli K."/>
            <person name="Lyhne E.K."/>
            <person name="Kogle M.E."/>
            <person name="Barry K."/>
            <person name="Clum A."/>
            <person name="Na H."/>
            <person name="Ledsgaard L."/>
            <person name="Lin J."/>
            <person name="Lipzen A."/>
            <person name="Kuo A."/>
            <person name="Riley R."/>
            <person name="Mondo S."/>
            <person name="LaButti K."/>
            <person name="Haridas S."/>
            <person name="Pangalinan J."/>
            <person name="Salamov A.A."/>
            <person name="Simmons B.A."/>
            <person name="Magnuson J.K."/>
            <person name="Chen J."/>
            <person name="Drula E."/>
            <person name="Henrissat B."/>
            <person name="Wiebenga A."/>
            <person name="Lubbers R.J."/>
            <person name="Gomes A.C."/>
            <person name="Makela M.R."/>
            <person name="Stajich J."/>
            <person name="Grigoriev I.V."/>
            <person name="Mortensen U.H."/>
            <person name="De vries R.P."/>
            <person name="Baker S.E."/>
            <person name="Andersen M.R."/>
        </authorList>
    </citation>
    <scope>NUCLEOTIDE SEQUENCE [LARGE SCALE GENOMIC DNA]</scope>
    <source>
        <strain evidence="5 6">CBS 600.67</strain>
    </source>
</reference>
<feature type="domain" description="Response regulatory" evidence="4">
    <location>
        <begin position="2"/>
        <end position="129"/>
    </location>
</feature>
<dbReference type="Gene3D" id="3.40.50.2300">
    <property type="match status" value="1"/>
</dbReference>
<dbReference type="SMART" id="SM00448">
    <property type="entry name" value="REC"/>
    <property type="match status" value="1"/>
</dbReference>
<accession>A0ABR4HSR9</accession>
<evidence type="ECO:0000256" key="2">
    <source>
        <dbReference type="ARBA" id="ARBA00023012"/>
    </source>
</evidence>
<evidence type="ECO:0000313" key="6">
    <source>
        <dbReference type="Proteomes" id="UP001610335"/>
    </source>
</evidence>
<dbReference type="CDD" id="cd17546">
    <property type="entry name" value="REC_hyHK_CKI1_RcsC-like"/>
    <property type="match status" value="1"/>
</dbReference>
<dbReference type="SUPFAM" id="SSF52172">
    <property type="entry name" value="CheY-like"/>
    <property type="match status" value="1"/>
</dbReference>
<evidence type="ECO:0000259" key="4">
    <source>
        <dbReference type="PROSITE" id="PS50110"/>
    </source>
</evidence>
<keyword evidence="2" id="KW-0902">Two-component regulatory system</keyword>
<sequence>MHVLFVDDNYVWQKVATKMLPRLGCTVAVVGNGQQALNYLAGPPASCPPPDLIMMDIAMPGMDGLEATRIIRTQPPFNTDPKTCSTPIVGLCVTGLRSDHDKYIAQGMDDIIVKPWNKQDLERLLRWWSHRQLIPRAEGRAVRASMAPVWGPHPWRAYLGPRSRI</sequence>
<dbReference type="Pfam" id="PF00072">
    <property type="entry name" value="Response_reg"/>
    <property type="match status" value="1"/>
</dbReference>
<proteinExistence type="predicted"/>
<dbReference type="PANTHER" id="PTHR45339">
    <property type="entry name" value="HYBRID SIGNAL TRANSDUCTION HISTIDINE KINASE J"/>
    <property type="match status" value="1"/>
</dbReference>
<dbReference type="InterPro" id="IPR001789">
    <property type="entry name" value="Sig_transdc_resp-reg_receiver"/>
</dbReference>
<gene>
    <name evidence="5" type="ORF">BDW59DRAFT_165463</name>
</gene>
<dbReference type="PROSITE" id="PS50110">
    <property type="entry name" value="RESPONSE_REGULATORY"/>
    <property type="match status" value="1"/>
</dbReference>
<evidence type="ECO:0000256" key="3">
    <source>
        <dbReference type="PROSITE-ProRule" id="PRU00169"/>
    </source>
</evidence>